<dbReference type="Proteomes" id="UP000468864">
    <property type="component" value="Unassembled WGS sequence"/>
</dbReference>
<sequence>MRSLAMTSANYEQEAVDKAAAIRTLNDAFRRNPTAGRVVITPGVSALPHDQRLALLMAVVGFDDFNAGNDPYNEHDFGAIEQDGVSYFWKIDYYDLDYGMGSPNPANPHVTRRVVTIMRADEY</sequence>
<gene>
    <name evidence="1" type="ORF">GR206_28715</name>
</gene>
<dbReference type="Pfam" id="PF12599">
    <property type="entry name" value="DUF3768"/>
    <property type="match status" value="1"/>
</dbReference>
<evidence type="ECO:0000313" key="1">
    <source>
        <dbReference type="EMBL" id="NEH94953.1"/>
    </source>
</evidence>
<name>A0A6N9ZN95_9HYPH</name>
<dbReference type="InterPro" id="IPR022243">
    <property type="entry name" value="DUF3768"/>
</dbReference>
<protein>
    <submittedName>
        <fullName evidence="1">DUF3768 domain-containing protein</fullName>
    </submittedName>
</protein>
<organism evidence="1 2">
    <name type="scientific">Rhizobium laguerreae</name>
    <dbReference type="NCBI Taxonomy" id="1076926"/>
    <lineage>
        <taxon>Bacteria</taxon>
        <taxon>Pseudomonadati</taxon>
        <taxon>Pseudomonadota</taxon>
        <taxon>Alphaproteobacteria</taxon>
        <taxon>Hyphomicrobiales</taxon>
        <taxon>Rhizobiaceae</taxon>
        <taxon>Rhizobium/Agrobacterium group</taxon>
        <taxon>Rhizobium</taxon>
    </lineage>
</organism>
<accession>A0A6N9ZN95</accession>
<comment type="caution">
    <text evidence="1">The sequence shown here is derived from an EMBL/GenBank/DDBJ whole genome shotgun (WGS) entry which is preliminary data.</text>
</comment>
<reference evidence="1 2" key="1">
    <citation type="submission" date="2019-12" db="EMBL/GenBank/DDBJ databases">
        <title>Rhizobium genotypes associated with high levels of biological nitrogen fixation by grain legumes in a temperate-maritime cropping system.</title>
        <authorList>
            <person name="Maluk M."/>
            <person name="Francesc Ferrando Molina F."/>
            <person name="Lopez Del Egido L."/>
            <person name="Lafos M."/>
            <person name="Langarica-Fuentes A."/>
            <person name="Gebre Yohannes G."/>
            <person name="Young M.W."/>
            <person name="Martin P."/>
            <person name="Gantlett R."/>
            <person name="Kenicer G."/>
            <person name="Hawes C."/>
            <person name="Begg G.S."/>
            <person name="Quilliam R.S."/>
            <person name="Squire G.R."/>
            <person name="Poole P.S."/>
            <person name="Young P.W."/>
            <person name="Iannetta P.M."/>
            <person name="James E.K."/>
        </authorList>
    </citation>
    <scope>NUCLEOTIDE SEQUENCE [LARGE SCALE GENOMIC DNA]</scope>
    <source>
        <strain evidence="1 2">JHI2449</strain>
    </source>
</reference>
<proteinExistence type="predicted"/>
<dbReference type="AlphaFoldDB" id="A0A6N9ZN95"/>
<dbReference type="EMBL" id="WUEP01000029">
    <property type="protein sequence ID" value="NEH94953.1"/>
    <property type="molecule type" value="Genomic_DNA"/>
</dbReference>
<evidence type="ECO:0000313" key="2">
    <source>
        <dbReference type="Proteomes" id="UP000468864"/>
    </source>
</evidence>